<dbReference type="InterPro" id="IPR057125">
    <property type="entry name" value="NXF1/2/3/5-like_LRR"/>
</dbReference>
<gene>
    <name evidence="3" type="ORF">DCHRY22_LOCUS14788</name>
</gene>
<dbReference type="InterPro" id="IPR001611">
    <property type="entry name" value="Leu-rich_rpt"/>
</dbReference>
<dbReference type="Pfam" id="PF24048">
    <property type="entry name" value="LRR_NXF1-5"/>
    <property type="match status" value="1"/>
</dbReference>
<sequence>MTRIAALFKLQQQLTNKNKQTSYDRPLMSGPRFSPHMKWVNKKFMNPQAQIRNPTPQSTQQNSGTPNKNENENLNEANTFNKEIPQNTSAQITNQLSEPIASSSSNTMVQDFSVFDSKMTNFNQNMNANYKFHDCEVYDSPSFINFESEEGVTDLNDDDIFNKNVTNVGGEINKNQQEATTGFKLTLQDQYAKRVESRNEDTKTKQNNINQSENDKESNVIKEELTQNDANQDNIPPVISESNKVVIENIHTNICEQSQHIEIPQAQNVQKLFMDNTNLGPMPSQDYTSNNLSLNQKIFVQTDESNVSQLYSPSDVYEGLSKEDSPDNETVRTSAFQRLGPPEKKPRLTINVNVDRDHSIREVVDGSERYIPTHEKQELLESKDNTVLTFLPLWPWKNSIVKRKTVTYKSSKTVMLVEKEYMEEKYDKDSAFFLITVEGYPEQWTKEDVLDLILDHLKGKHFVPCFIEFTPKECKFFVIRSKGALLNIHSLGFVIRRDNIEIRLLITQTILTLRQIDFLPRIILRSRLCMAYDGESKMDLSEFTLKTDISHFIYYPLHRNFNQTELIHLPSSVSWHTLTELILSHNKITCIEGFHLDKTTPKLNVLDLSYNNIESVLSLLPIRQLHLLKLSLEGNPLCYDYIESDHYVKVLKSIFSSLREIDGVQIIHDFAPKTKQNYCQEDSRNIVEKFLEVFFPLLECNPDERRSMQSMYADNAVMTVTHRGQLRTYTPFTKLTIFLVLKDVGIESREN</sequence>
<evidence type="ECO:0000256" key="1">
    <source>
        <dbReference type="SAM" id="MobiDB-lite"/>
    </source>
</evidence>
<dbReference type="Proteomes" id="UP000789524">
    <property type="component" value="Unassembled WGS sequence"/>
</dbReference>
<evidence type="ECO:0000313" key="4">
    <source>
        <dbReference type="Proteomes" id="UP000789524"/>
    </source>
</evidence>
<protein>
    <submittedName>
        <fullName evidence="3">(African queen) hypothetical protein</fullName>
    </submittedName>
</protein>
<feature type="region of interest" description="Disordered" evidence="1">
    <location>
        <begin position="49"/>
        <end position="73"/>
    </location>
</feature>
<dbReference type="GO" id="GO:0005634">
    <property type="term" value="C:nucleus"/>
    <property type="evidence" value="ECO:0007669"/>
    <property type="project" value="TreeGrafter"/>
</dbReference>
<evidence type="ECO:0000259" key="2">
    <source>
        <dbReference type="Pfam" id="PF24048"/>
    </source>
</evidence>
<evidence type="ECO:0000313" key="3">
    <source>
        <dbReference type="EMBL" id="CAG9583396.1"/>
    </source>
</evidence>
<dbReference type="PANTHER" id="PTHR10662:SF22">
    <property type="entry name" value="NUCLEAR RNA EXPORT FACTOR 1"/>
    <property type="match status" value="1"/>
</dbReference>
<accession>A0A8J2WBB8</accession>
<dbReference type="InterPro" id="IPR030217">
    <property type="entry name" value="NXF_fam"/>
</dbReference>
<proteinExistence type="predicted"/>
<dbReference type="GO" id="GO:0016973">
    <property type="term" value="P:poly(A)+ mRNA export from nucleus"/>
    <property type="evidence" value="ECO:0007669"/>
    <property type="project" value="TreeGrafter"/>
</dbReference>
<reference evidence="3" key="1">
    <citation type="submission" date="2021-09" db="EMBL/GenBank/DDBJ databases">
        <authorList>
            <person name="Martin H S."/>
        </authorList>
    </citation>
    <scope>NUCLEOTIDE SEQUENCE</scope>
</reference>
<dbReference type="GO" id="GO:0003723">
    <property type="term" value="F:RNA binding"/>
    <property type="evidence" value="ECO:0007669"/>
    <property type="project" value="TreeGrafter"/>
</dbReference>
<feature type="compositionally biased region" description="Basic and acidic residues" evidence="1">
    <location>
        <begin position="195"/>
        <end position="204"/>
    </location>
</feature>
<name>A0A8J2WBB8_9NEOP</name>
<dbReference type="AlphaFoldDB" id="A0A8J2WBB8"/>
<dbReference type="EMBL" id="CAKASE010000081">
    <property type="protein sequence ID" value="CAG9583396.1"/>
    <property type="molecule type" value="Genomic_DNA"/>
</dbReference>
<feature type="region of interest" description="Disordered" evidence="1">
    <location>
        <begin position="195"/>
        <end position="219"/>
    </location>
</feature>
<comment type="caution">
    <text evidence="3">The sequence shown here is derived from an EMBL/GenBank/DDBJ whole genome shotgun (WGS) entry which is preliminary data.</text>
</comment>
<dbReference type="PANTHER" id="PTHR10662">
    <property type="entry name" value="NUCLEAR RNA EXPORT FACTOR"/>
    <property type="match status" value="1"/>
</dbReference>
<dbReference type="Gene3D" id="3.80.10.10">
    <property type="entry name" value="Ribonuclease Inhibitor"/>
    <property type="match status" value="1"/>
</dbReference>
<feature type="compositionally biased region" description="Polar residues" evidence="1">
    <location>
        <begin position="49"/>
        <end position="66"/>
    </location>
</feature>
<dbReference type="SUPFAM" id="SSF52058">
    <property type="entry name" value="L domain-like"/>
    <property type="match status" value="1"/>
</dbReference>
<dbReference type="OrthoDB" id="25872at2759"/>
<dbReference type="PROSITE" id="PS51450">
    <property type="entry name" value="LRR"/>
    <property type="match status" value="2"/>
</dbReference>
<dbReference type="InterPro" id="IPR032675">
    <property type="entry name" value="LRR_dom_sf"/>
</dbReference>
<organism evidence="3 4">
    <name type="scientific">Danaus chrysippus</name>
    <name type="common">African queen</name>
    <dbReference type="NCBI Taxonomy" id="151541"/>
    <lineage>
        <taxon>Eukaryota</taxon>
        <taxon>Metazoa</taxon>
        <taxon>Ecdysozoa</taxon>
        <taxon>Arthropoda</taxon>
        <taxon>Hexapoda</taxon>
        <taxon>Insecta</taxon>
        <taxon>Pterygota</taxon>
        <taxon>Neoptera</taxon>
        <taxon>Endopterygota</taxon>
        <taxon>Lepidoptera</taxon>
        <taxon>Glossata</taxon>
        <taxon>Ditrysia</taxon>
        <taxon>Papilionoidea</taxon>
        <taxon>Nymphalidae</taxon>
        <taxon>Danainae</taxon>
        <taxon>Danaini</taxon>
        <taxon>Danaina</taxon>
        <taxon>Danaus</taxon>
        <taxon>Anosia</taxon>
    </lineage>
</organism>
<feature type="domain" description="NXF1/2/3/5-like leucine-rich repeat" evidence="2">
    <location>
        <begin position="538"/>
        <end position="663"/>
    </location>
</feature>
<keyword evidence="4" id="KW-1185">Reference proteome</keyword>